<evidence type="ECO:0000313" key="8">
    <source>
        <dbReference type="Proteomes" id="UP000186465"/>
    </source>
</evidence>
<dbReference type="Proteomes" id="UP000186465">
    <property type="component" value="Unassembled WGS sequence"/>
</dbReference>
<dbReference type="Pfam" id="PF17994">
    <property type="entry name" value="Glft2_N"/>
    <property type="match status" value="1"/>
</dbReference>
<dbReference type="RefSeq" id="WP_075361045.1">
    <property type="nucleotide sequence ID" value="NZ_MPDM01000002.1"/>
</dbReference>
<comment type="similarity">
    <text evidence="2">Belongs to the glycosyltransferase 2 family.</text>
</comment>
<evidence type="ECO:0000256" key="4">
    <source>
        <dbReference type="ARBA" id="ARBA00022679"/>
    </source>
</evidence>
<evidence type="ECO:0000256" key="1">
    <source>
        <dbReference type="ARBA" id="ARBA00004776"/>
    </source>
</evidence>
<dbReference type="STRING" id="156892.BM477_02165"/>
<proteinExistence type="inferred from homology"/>
<dbReference type="OrthoDB" id="3225550at2"/>
<comment type="pathway">
    <text evidence="1">Cell wall biogenesis; cell wall polysaccharide biosynthesis.</text>
</comment>
<dbReference type="InterPro" id="IPR045699">
    <property type="entry name" value="GlfT2_C"/>
</dbReference>
<sequence length="631" mass="70679">MSKTQLQRLIFSAEANSTLMPLYAEGFLSSDGSAARVKFTEYGRTWATLPAHGYASFATYFNAFAASYWFNYTTVRTVSLRVKASGQGRIMVFRSSAKANCYQIESVKVDGKLDTEFQLPLSKFRDGGWYWLEAEAGNGELKIESAEWLTEDSPTTPNPSITIAITTFNRAADCVRSLRQISNSDAVAQVLNEVVVVDQGNHKVEDEADFPEVAERLGSSLRIINQANLGGSGGFSRGMYESIHNDSDYVILLDDDVRLESESIARGAIFSSFCPNETIVGGHMFSMYERTLLHAYAEAVELRKFWWGPIHDDLAAHDFALSPLRTSEKFHELARGNYNGWWMCMIPTSTVKKLGLSLPFFIKWDDSEYGLRAAAVGVKTVSLPGMAVWHVPWTDKDDSLDWQAYFHQRNRMVAALIHSPSHNGIELLKHSFSADVKHLLSQQYSVVAVRQKALKDVLSGPRHLHASIETIVPEVRRMKAEYSDAQMHESPEELPAVSYKDNPAITPRIVEPGPRLVRMGLLAKGVLKAFLPVRSRSRVHPEMEVKFSEAEWAILSQLDSAVVSNSDGSAASVYHRDPKLFKEMLAESVKLHRKIFADWRRLQHLYRDASPDLVSEQAWEKTLGLDSSSAA</sequence>
<dbReference type="InterPro" id="IPR029044">
    <property type="entry name" value="Nucleotide-diphossugar_trans"/>
</dbReference>
<dbReference type="Gene3D" id="3.90.550.60">
    <property type="match status" value="1"/>
</dbReference>
<evidence type="ECO:0000313" key="7">
    <source>
        <dbReference type="EMBL" id="OKL50220.1"/>
    </source>
</evidence>
<feature type="domain" description="Galactofuranosyltransferase GlfT2 N-terminal" evidence="5">
    <location>
        <begin position="7"/>
        <end position="150"/>
    </location>
</feature>
<dbReference type="Pfam" id="PF19320">
    <property type="entry name" value="GlfT2_domain3"/>
    <property type="match status" value="1"/>
</dbReference>
<reference evidence="8" key="1">
    <citation type="submission" date="2016-11" db="EMBL/GenBank/DDBJ databases">
        <title>Actinomyces gypaetusis sp. nov. isolated from Gypaetus barbatus in Qinghai Tibet Plateau China.</title>
        <authorList>
            <person name="Meng X."/>
        </authorList>
    </citation>
    <scope>NUCLEOTIDE SEQUENCE [LARGE SCALE GENOMIC DNA]</scope>
    <source>
        <strain evidence="8">DSM 15383</strain>
    </source>
</reference>
<organism evidence="7 8">
    <name type="scientific">Boudabousia marimammalium</name>
    <dbReference type="NCBI Taxonomy" id="156892"/>
    <lineage>
        <taxon>Bacteria</taxon>
        <taxon>Bacillati</taxon>
        <taxon>Actinomycetota</taxon>
        <taxon>Actinomycetes</taxon>
        <taxon>Actinomycetales</taxon>
        <taxon>Actinomycetaceae</taxon>
        <taxon>Boudabousia</taxon>
    </lineage>
</organism>
<dbReference type="GO" id="GO:0016757">
    <property type="term" value="F:glycosyltransferase activity"/>
    <property type="evidence" value="ECO:0007669"/>
    <property type="project" value="UniProtKB-KW"/>
</dbReference>
<evidence type="ECO:0000256" key="3">
    <source>
        <dbReference type="ARBA" id="ARBA00022676"/>
    </source>
</evidence>
<dbReference type="PANTHER" id="PTHR43179">
    <property type="entry name" value="RHAMNOSYLTRANSFERASE WBBL"/>
    <property type="match status" value="1"/>
</dbReference>
<dbReference type="PANTHER" id="PTHR43179:SF12">
    <property type="entry name" value="GALACTOFURANOSYLTRANSFERASE GLFT2"/>
    <property type="match status" value="1"/>
</dbReference>
<feature type="domain" description="Galactofuranosyltransferase-2 C-terminal" evidence="6">
    <location>
        <begin position="427"/>
        <end position="622"/>
    </location>
</feature>
<dbReference type="EMBL" id="MPDM01000002">
    <property type="protein sequence ID" value="OKL50220.1"/>
    <property type="molecule type" value="Genomic_DNA"/>
</dbReference>
<dbReference type="SUPFAM" id="SSF53448">
    <property type="entry name" value="Nucleotide-diphospho-sugar transferases"/>
    <property type="match status" value="1"/>
</dbReference>
<dbReference type="AlphaFoldDB" id="A0A1Q5PS33"/>
<dbReference type="Pfam" id="PF13641">
    <property type="entry name" value="Glyco_tranf_2_3"/>
    <property type="match status" value="1"/>
</dbReference>
<protein>
    <submittedName>
        <fullName evidence="7">Uncharacterized protein</fullName>
    </submittedName>
</protein>
<dbReference type="InterPro" id="IPR040492">
    <property type="entry name" value="GlfT2_N"/>
</dbReference>
<evidence type="ECO:0000256" key="2">
    <source>
        <dbReference type="ARBA" id="ARBA00006739"/>
    </source>
</evidence>
<accession>A0A1Q5PS33</accession>
<keyword evidence="3" id="KW-0328">Glycosyltransferase</keyword>
<name>A0A1Q5PS33_9ACTO</name>
<keyword evidence="4" id="KW-0808">Transferase</keyword>
<keyword evidence="8" id="KW-1185">Reference proteome</keyword>
<evidence type="ECO:0000259" key="5">
    <source>
        <dbReference type="Pfam" id="PF17994"/>
    </source>
</evidence>
<gene>
    <name evidence="7" type="ORF">BM477_02165</name>
</gene>
<evidence type="ECO:0000259" key="6">
    <source>
        <dbReference type="Pfam" id="PF19320"/>
    </source>
</evidence>
<comment type="caution">
    <text evidence="7">The sequence shown here is derived from an EMBL/GenBank/DDBJ whole genome shotgun (WGS) entry which is preliminary data.</text>
</comment>